<dbReference type="SUPFAM" id="SSF56300">
    <property type="entry name" value="Metallo-dependent phosphatases"/>
    <property type="match status" value="1"/>
</dbReference>
<evidence type="ECO:0000256" key="2">
    <source>
        <dbReference type="ARBA" id="ARBA00022801"/>
    </source>
</evidence>
<dbReference type="Gene3D" id="3.60.21.10">
    <property type="match status" value="1"/>
</dbReference>
<comment type="similarity">
    <text evidence="4">Belongs to the cyclic nucleotide phosphodiesterase class-III family.</text>
</comment>
<accession>A0ABY8ATT7</accession>
<dbReference type="InterPro" id="IPR029052">
    <property type="entry name" value="Metallo-depent_PP-like"/>
</dbReference>
<protein>
    <submittedName>
        <fullName evidence="6">Metallophosphoesterase</fullName>
    </submittedName>
</protein>
<keyword evidence="3" id="KW-0408">Iron</keyword>
<keyword evidence="2" id="KW-0378">Hydrolase</keyword>
<keyword evidence="1" id="KW-0479">Metal-binding</keyword>
<sequence>MKIAHISDLHFGMHGPQVLEAFLKDVNLLQPEIIIISGDLTQRAKSYQFKLLQSFLNRLPGTVLLVPGNHDVPLYNLVARLLWPLKSYNQYVGEHFKSKFTNNDISILGVSSVNPFKAIEGKLTTSTLYNIEHFFLEANKSVNILFFHHNFDHIEGLHRPLQNEDQFLNYLQTSNIDIVCTGHLHYANLGLIKKKNDRTCLVLHAGSLSCTRTRDGRNSYFLINLHSEKCSVDWRVFEGTQFEFHKNYTVMFADKEVKLE</sequence>
<organism evidence="6 7">
    <name type="scientific">Legionella cardiaca</name>
    <dbReference type="NCBI Taxonomy" id="1071983"/>
    <lineage>
        <taxon>Bacteria</taxon>
        <taxon>Pseudomonadati</taxon>
        <taxon>Pseudomonadota</taxon>
        <taxon>Gammaproteobacteria</taxon>
        <taxon>Legionellales</taxon>
        <taxon>Legionellaceae</taxon>
        <taxon>Legionella</taxon>
    </lineage>
</organism>
<evidence type="ECO:0000256" key="1">
    <source>
        <dbReference type="ARBA" id="ARBA00022723"/>
    </source>
</evidence>
<name>A0ABY8ATT7_9GAMM</name>
<evidence type="ECO:0000256" key="3">
    <source>
        <dbReference type="ARBA" id="ARBA00023004"/>
    </source>
</evidence>
<gene>
    <name evidence="6" type="ORF">PXX05_04090</name>
</gene>
<dbReference type="InterPro" id="IPR004843">
    <property type="entry name" value="Calcineurin-like_PHP"/>
</dbReference>
<dbReference type="PANTHER" id="PTHR42988:SF2">
    <property type="entry name" value="CYCLIC NUCLEOTIDE PHOSPHODIESTERASE CBUA0032-RELATED"/>
    <property type="match status" value="1"/>
</dbReference>
<dbReference type="PANTHER" id="PTHR42988">
    <property type="entry name" value="PHOSPHOHYDROLASE"/>
    <property type="match status" value="1"/>
</dbReference>
<dbReference type="EMBL" id="CP119078">
    <property type="protein sequence ID" value="WED43973.1"/>
    <property type="molecule type" value="Genomic_DNA"/>
</dbReference>
<keyword evidence="7" id="KW-1185">Reference proteome</keyword>
<dbReference type="Pfam" id="PF00149">
    <property type="entry name" value="Metallophos"/>
    <property type="match status" value="1"/>
</dbReference>
<proteinExistence type="inferred from homology"/>
<evidence type="ECO:0000313" key="7">
    <source>
        <dbReference type="Proteomes" id="UP001222087"/>
    </source>
</evidence>
<feature type="domain" description="Calcineurin-like phosphoesterase" evidence="5">
    <location>
        <begin position="1"/>
        <end position="186"/>
    </location>
</feature>
<dbReference type="RefSeq" id="WP_275089788.1">
    <property type="nucleotide sequence ID" value="NZ_CP119078.1"/>
</dbReference>
<evidence type="ECO:0000256" key="4">
    <source>
        <dbReference type="ARBA" id="ARBA00025742"/>
    </source>
</evidence>
<dbReference type="Proteomes" id="UP001222087">
    <property type="component" value="Chromosome"/>
</dbReference>
<dbReference type="InterPro" id="IPR050884">
    <property type="entry name" value="CNP_phosphodiesterase-III"/>
</dbReference>
<evidence type="ECO:0000313" key="6">
    <source>
        <dbReference type="EMBL" id="WED43973.1"/>
    </source>
</evidence>
<evidence type="ECO:0000259" key="5">
    <source>
        <dbReference type="Pfam" id="PF00149"/>
    </source>
</evidence>
<reference evidence="6 7" key="1">
    <citation type="submission" date="2023-02" db="EMBL/GenBank/DDBJ databases">
        <title>Genome Sequence of L. cardiaca H63T.</title>
        <authorList>
            <person name="Lopez A.E."/>
            <person name="Cianciotto N.P."/>
        </authorList>
    </citation>
    <scope>NUCLEOTIDE SEQUENCE [LARGE SCALE GENOMIC DNA]</scope>
    <source>
        <strain evidence="6 7">H63</strain>
    </source>
</reference>